<proteinExistence type="predicted"/>
<dbReference type="EMBL" id="JACXVP010000006">
    <property type="protein sequence ID" value="KAG5599221.1"/>
    <property type="molecule type" value="Genomic_DNA"/>
</dbReference>
<dbReference type="SUPFAM" id="SSF56219">
    <property type="entry name" value="DNase I-like"/>
    <property type="match status" value="1"/>
</dbReference>
<dbReference type="OrthoDB" id="1303119at2759"/>
<dbReference type="AlphaFoldDB" id="A0A9J5YGL5"/>
<feature type="compositionally biased region" description="Polar residues" evidence="1">
    <location>
        <begin position="447"/>
        <end position="456"/>
    </location>
</feature>
<name>A0A9J5YGL5_SOLCO</name>
<dbReference type="PANTHER" id="PTHR33710:SF54">
    <property type="entry name" value="NON-LTR RETROELEMENT REVERSE TRANSCRIPTASE"/>
    <property type="match status" value="1"/>
</dbReference>
<dbReference type="Gene3D" id="3.60.10.10">
    <property type="entry name" value="Endonuclease/exonuclease/phosphatase"/>
    <property type="match status" value="1"/>
</dbReference>
<gene>
    <name evidence="2" type="ORF">H5410_030591</name>
</gene>
<evidence type="ECO:0000313" key="2">
    <source>
        <dbReference type="EMBL" id="KAG5599221.1"/>
    </source>
</evidence>
<feature type="region of interest" description="Disordered" evidence="1">
    <location>
        <begin position="394"/>
        <end position="492"/>
    </location>
</feature>
<dbReference type="InterPro" id="IPR036691">
    <property type="entry name" value="Endo/exonu/phosph_ase_sf"/>
</dbReference>
<dbReference type="Proteomes" id="UP000824120">
    <property type="component" value="Chromosome 6"/>
</dbReference>
<feature type="compositionally biased region" description="Basic and acidic residues" evidence="1">
    <location>
        <begin position="477"/>
        <end position="492"/>
    </location>
</feature>
<comment type="caution">
    <text evidence="2">The sequence shown here is derived from an EMBL/GenBank/DDBJ whole genome shotgun (WGS) entry which is preliminary data.</text>
</comment>
<protein>
    <submittedName>
        <fullName evidence="2">Uncharacterized protein</fullName>
    </submittedName>
</protein>
<feature type="compositionally biased region" description="Low complexity" evidence="1">
    <location>
        <begin position="394"/>
        <end position="416"/>
    </location>
</feature>
<evidence type="ECO:0000313" key="3">
    <source>
        <dbReference type="Proteomes" id="UP000824120"/>
    </source>
</evidence>
<evidence type="ECO:0000256" key="1">
    <source>
        <dbReference type="SAM" id="MobiDB-lite"/>
    </source>
</evidence>
<feature type="compositionally biased region" description="Polar residues" evidence="1">
    <location>
        <begin position="289"/>
        <end position="299"/>
    </location>
</feature>
<feature type="compositionally biased region" description="Basic residues" evidence="1">
    <location>
        <begin position="459"/>
        <end position="476"/>
    </location>
</feature>
<keyword evidence="3" id="KW-1185">Reference proteome</keyword>
<dbReference type="PANTHER" id="PTHR33710">
    <property type="entry name" value="BNAC02G09200D PROTEIN"/>
    <property type="match status" value="1"/>
</dbReference>
<sequence length="630" mass="71331">MASGATGMARELPVGFSKPPNQSIKGAWIIATKPTTNSPLIHPTTLGDDSPNQVLHHNKNSSNSLLPIERSDEVISGQIVAASPEMHLQICAPSQQFCDDLNIGDYTPNEEEQAHETTLVSLVEIQAQYTVNQQPEFAEPPEEDQGIEMQYKEQDQRPKCPNDYQVNADHSTMKVADVESSSQFSFGIKPTETTPRNEGKQKTGKDINSIIDTNINHVQVQQVMNTRMHVQEPNVEGNQSGLPWHCFKKKFITPLLSSIGKVQDLDTTSIKRTRASMAKETQNEEKEQAANTRGPLTQKTQHRQKPDHNKKTQGIQKGSKDNNKSTIIDTMLPIPTNLNISVVNYNVEVERGMNGGSQEKHNNLQERVSKGGNLTHVLHEGIHTNHRAYPTTKIQQRNPRVQQIQQQKQLGLQKQVITENNREKQQGEERTVNHQNKGAMPKDMGNIASTSNQGTTPKSKNKPNKKKREAAKKKQNKQQERDQPGEQKNDEQLQWKNLVVDYHVIEEDEQHITCEIIHNELHNKFTITFVYAKCKDHVRRPLWDRILYYATAKTNSPWCAVGDYNVITSIDEKLGGVSYNMKKSLEFIDVIEACGLMDLGFSGQKFTWSNNRGIHNRVWKRLDRAMVNDS</sequence>
<feature type="compositionally biased region" description="Basic and acidic residues" evidence="1">
    <location>
        <begin position="420"/>
        <end position="432"/>
    </location>
</feature>
<accession>A0A9J5YGL5</accession>
<feature type="region of interest" description="Disordered" evidence="1">
    <location>
        <begin position="273"/>
        <end position="326"/>
    </location>
</feature>
<organism evidence="2 3">
    <name type="scientific">Solanum commersonii</name>
    <name type="common">Commerson's wild potato</name>
    <name type="synonym">Commerson's nightshade</name>
    <dbReference type="NCBI Taxonomy" id="4109"/>
    <lineage>
        <taxon>Eukaryota</taxon>
        <taxon>Viridiplantae</taxon>
        <taxon>Streptophyta</taxon>
        <taxon>Embryophyta</taxon>
        <taxon>Tracheophyta</taxon>
        <taxon>Spermatophyta</taxon>
        <taxon>Magnoliopsida</taxon>
        <taxon>eudicotyledons</taxon>
        <taxon>Gunneridae</taxon>
        <taxon>Pentapetalae</taxon>
        <taxon>asterids</taxon>
        <taxon>lamiids</taxon>
        <taxon>Solanales</taxon>
        <taxon>Solanaceae</taxon>
        <taxon>Solanoideae</taxon>
        <taxon>Solaneae</taxon>
        <taxon>Solanum</taxon>
    </lineage>
</organism>
<reference evidence="2 3" key="1">
    <citation type="submission" date="2020-09" db="EMBL/GenBank/DDBJ databases">
        <title>De no assembly of potato wild relative species, Solanum commersonii.</title>
        <authorList>
            <person name="Cho K."/>
        </authorList>
    </citation>
    <scope>NUCLEOTIDE SEQUENCE [LARGE SCALE GENOMIC DNA]</scope>
    <source>
        <strain evidence="2">LZ3.2</strain>
        <tissue evidence="2">Leaf</tissue>
    </source>
</reference>